<name>A0ABT3H3Y2_9RHOB</name>
<comment type="caution">
    <text evidence="1">The sequence shown here is derived from an EMBL/GenBank/DDBJ whole genome shotgun (WGS) entry which is preliminary data.</text>
</comment>
<organism evidence="1 2">
    <name type="scientific">Pararhodobacter zhoushanensis</name>
    <dbReference type="NCBI Taxonomy" id="2479545"/>
    <lineage>
        <taxon>Bacteria</taxon>
        <taxon>Pseudomonadati</taxon>
        <taxon>Pseudomonadota</taxon>
        <taxon>Alphaproteobacteria</taxon>
        <taxon>Rhodobacterales</taxon>
        <taxon>Paracoccaceae</taxon>
        <taxon>Pararhodobacter</taxon>
    </lineage>
</organism>
<evidence type="ECO:0000313" key="2">
    <source>
        <dbReference type="Proteomes" id="UP001208938"/>
    </source>
</evidence>
<sequence length="105" mass="10908">MSFTLTIETPEARAAEALATLQAQITAAIDALVEAQARALGYNSAAACAGYRDSTVPAWSAEAQTFIAWRDAVWVEAYAQQVAHAGAGTLPTAGDVLAALPVWSD</sequence>
<keyword evidence="2" id="KW-1185">Reference proteome</keyword>
<protein>
    <recommendedName>
        <fullName evidence="3">Antibiotic biosynthesis monooxygenase</fullName>
    </recommendedName>
</protein>
<reference evidence="1 2" key="1">
    <citation type="submission" date="2022-10" db="EMBL/GenBank/DDBJ databases">
        <title>Pararhodobacter sp. nov., isolated from marine algae.</title>
        <authorList>
            <person name="Choi B.J."/>
            <person name="Kim J.M."/>
            <person name="Lee J.K."/>
            <person name="Choi D.G."/>
            <person name="Jeon C.O."/>
        </authorList>
    </citation>
    <scope>NUCLEOTIDE SEQUENCE [LARGE SCALE GENOMIC DNA]</scope>
    <source>
        <strain evidence="1 2">ZQ420</strain>
    </source>
</reference>
<gene>
    <name evidence="1" type="ORF">OKW52_20290</name>
</gene>
<evidence type="ECO:0008006" key="3">
    <source>
        <dbReference type="Google" id="ProtNLM"/>
    </source>
</evidence>
<proteinExistence type="predicted"/>
<dbReference type="EMBL" id="JAPDFL010000001">
    <property type="protein sequence ID" value="MCW1934527.1"/>
    <property type="molecule type" value="Genomic_DNA"/>
</dbReference>
<evidence type="ECO:0000313" key="1">
    <source>
        <dbReference type="EMBL" id="MCW1934527.1"/>
    </source>
</evidence>
<dbReference type="Proteomes" id="UP001208938">
    <property type="component" value="Unassembled WGS sequence"/>
</dbReference>
<accession>A0ABT3H3Y2</accession>
<dbReference type="RefSeq" id="WP_264507312.1">
    <property type="nucleotide sequence ID" value="NZ_JAPDFL010000001.1"/>
</dbReference>